<dbReference type="Pfam" id="PF25973">
    <property type="entry name" value="BSH_CzcB"/>
    <property type="match status" value="1"/>
</dbReference>
<dbReference type="GO" id="GO:0060003">
    <property type="term" value="P:copper ion export"/>
    <property type="evidence" value="ECO:0007669"/>
    <property type="project" value="TreeGrafter"/>
</dbReference>
<evidence type="ECO:0000313" key="9">
    <source>
        <dbReference type="EMBL" id="SDY16869.1"/>
    </source>
</evidence>
<keyword evidence="2" id="KW-0813">Transport</keyword>
<evidence type="ECO:0000259" key="4">
    <source>
        <dbReference type="Pfam" id="PF25893"/>
    </source>
</evidence>
<dbReference type="Pfam" id="PF25975">
    <property type="entry name" value="CzcB_C"/>
    <property type="match status" value="1"/>
</dbReference>
<feature type="domain" description="CzcB-like alpha-helical hairpin" evidence="4">
    <location>
        <begin position="232"/>
        <end position="291"/>
    </location>
</feature>
<dbReference type="STRING" id="44576.SAMN05421881_10211"/>
<dbReference type="EMBL" id="FNOY01000021">
    <property type="protein sequence ID" value="SDY16869.1"/>
    <property type="molecule type" value="Genomic_DNA"/>
</dbReference>
<evidence type="ECO:0000259" key="7">
    <source>
        <dbReference type="Pfam" id="PF25973"/>
    </source>
</evidence>
<keyword evidence="3" id="KW-0812">Transmembrane</keyword>
<dbReference type="Pfam" id="PF25893">
    <property type="entry name" value="HH_CzcB"/>
    <property type="match status" value="1"/>
</dbReference>
<dbReference type="GO" id="GO:0022857">
    <property type="term" value="F:transmembrane transporter activity"/>
    <property type="evidence" value="ECO:0007669"/>
    <property type="project" value="InterPro"/>
</dbReference>
<dbReference type="InterPro" id="IPR051909">
    <property type="entry name" value="MFP_Cation_Efflux"/>
</dbReference>
<dbReference type="GO" id="GO:0016020">
    <property type="term" value="C:membrane"/>
    <property type="evidence" value="ECO:0007669"/>
    <property type="project" value="InterPro"/>
</dbReference>
<dbReference type="PANTHER" id="PTHR30097:SF4">
    <property type="entry name" value="SLR6042 PROTEIN"/>
    <property type="match status" value="1"/>
</dbReference>
<feature type="domain" description="CzcB-like barrel-sandwich hybrid" evidence="7">
    <location>
        <begin position="194"/>
        <end position="340"/>
    </location>
</feature>
<dbReference type="Proteomes" id="UP000198640">
    <property type="component" value="Unassembled WGS sequence"/>
</dbReference>
<protein>
    <submittedName>
        <fullName evidence="9">Membrane fusion protein, cobalt-zinc-cadmium efflux system</fullName>
    </submittedName>
</protein>
<gene>
    <name evidence="9" type="ORF">SAMN05421881_10211</name>
</gene>
<dbReference type="Gene3D" id="1.10.287.470">
    <property type="entry name" value="Helix hairpin bin"/>
    <property type="match status" value="1"/>
</dbReference>
<feature type="domain" description="CzcB N-terminal" evidence="6">
    <location>
        <begin position="55"/>
        <end position="146"/>
    </location>
</feature>
<sequence length="497" mass="55198">MNVRRSLPILATIMVGVLLGVWIISWNESDLPGTAERPQFGEEDGSAAMAGPQGGRLFVQDDIGLELIIHETAAYPHFRLYPYHQGQPLPPADMQVTIALMRLGQPAKLYAFRPEDNYLISDDEVEEPHSFELVITAEWQDTSYRWGYSQVEGRVQMGDESMHGNGIELAAAGSAVIQPRVTLPGEIIFNEHTIVHVVPRLPGMVVAVERHHGQAVKKGEVLAIMESAMLADLRSQYLVARQRLALAQTVHDREKQLWQEKITAKQDYLVAKQQWEEARIESQLAAERLQALGVRPESGLSGKNLARYEIRSPIGGIVIDKAVVTGEAVKADKTVFIVADVSTIWAAIRVFPRDLHRIHVGQRAIVHADAHQLVRAGKVIYITTLLDELTRTATARVELDNHDQAWRPGMFVKADLLDEDIAVPLAVPLAALQRIEDQLVVFGRYGEFFEMRPLKLGRSDGQMVEVISGLSAGERYAVSNSFIIKAELVKAGVAHDH</sequence>
<reference evidence="9 10" key="1">
    <citation type="submission" date="2016-10" db="EMBL/GenBank/DDBJ databases">
        <authorList>
            <person name="de Groot N.N."/>
        </authorList>
    </citation>
    <scope>NUCLEOTIDE SEQUENCE [LARGE SCALE GENOMIC DNA]</scope>
    <source>
        <strain evidence="9 10">Nm1</strain>
    </source>
</reference>
<dbReference type="InterPro" id="IPR058648">
    <property type="entry name" value="HH_CzcB-like"/>
</dbReference>
<dbReference type="InterPro" id="IPR058647">
    <property type="entry name" value="BSH_CzcB-like"/>
</dbReference>
<proteinExistence type="inferred from homology"/>
<dbReference type="InterPro" id="IPR058646">
    <property type="entry name" value="CzcB_N"/>
</dbReference>
<feature type="transmembrane region" description="Helical" evidence="3">
    <location>
        <begin position="7"/>
        <end position="26"/>
    </location>
</feature>
<dbReference type="OrthoDB" id="9768185at2"/>
<evidence type="ECO:0000256" key="2">
    <source>
        <dbReference type="ARBA" id="ARBA00022448"/>
    </source>
</evidence>
<feature type="domain" description="CzcB-like C-terminal circularly permuted SH3-like" evidence="8">
    <location>
        <begin position="425"/>
        <end position="485"/>
    </location>
</feature>
<evidence type="ECO:0000256" key="1">
    <source>
        <dbReference type="ARBA" id="ARBA00009477"/>
    </source>
</evidence>
<dbReference type="FunFam" id="2.40.30.170:FF:000010">
    <property type="entry name" value="Efflux RND transporter periplasmic adaptor subunit"/>
    <property type="match status" value="1"/>
</dbReference>
<dbReference type="PANTHER" id="PTHR30097">
    <property type="entry name" value="CATION EFFLUX SYSTEM PROTEIN CUSB"/>
    <property type="match status" value="1"/>
</dbReference>
<comment type="similarity">
    <text evidence="1">Belongs to the membrane fusion protein (MFP) (TC 8.A.1) family.</text>
</comment>
<accession>A0A1H3HQB9</accession>
<keyword evidence="3" id="KW-0472">Membrane</keyword>
<evidence type="ECO:0000256" key="3">
    <source>
        <dbReference type="SAM" id="Phobius"/>
    </source>
</evidence>
<dbReference type="NCBIfam" id="TIGR01730">
    <property type="entry name" value="RND_mfp"/>
    <property type="match status" value="1"/>
</dbReference>
<keyword evidence="10" id="KW-1185">Reference proteome</keyword>
<evidence type="ECO:0000259" key="6">
    <source>
        <dbReference type="Pfam" id="PF25971"/>
    </source>
</evidence>
<name>A0A1H3HQB9_9PROT</name>
<dbReference type="Pfam" id="PF25954">
    <property type="entry name" value="Beta-barrel_RND_2"/>
    <property type="match status" value="1"/>
</dbReference>
<dbReference type="InterPro" id="IPR058649">
    <property type="entry name" value="CzcB_C"/>
</dbReference>
<dbReference type="InterPro" id="IPR006143">
    <property type="entry name" value="RND_pump_MFP"/>
</dbReference>
<dbReference type="SUPFAM" id="SSF111369">
    <property type="entry name" value="HlyD-like secretion proteins"/>
    <property type="match status" value="1"/>
</dbReference>
<dbReference type="InterPro" id="IPR058792">
    <property type="entry name" value="Beta-barrel_RND_2"/>
</dbReference>
<dbReference type="GO" id="GO:0030288">
    <property type="term" value="C:outer membrane-bounded periplasmic space"/>
    <property type="evidence" value="ECO:0007669"/>
    <property type="project" value="TreeGrafter"/>
</dbReference>
<evidence type="ECO:0000313" key="10">
    <source>
        <dbReference type="Proteomes" id="UP000198640"/>
    </source>
</evidence>
<feature type="domain" description="CusB-like beta-barrel" evidence="5">
    <location>
        <begin position="343"/>
        <end position="417"/>
    </location>
</feature>
<organism evidence="9 10">
    <name type="scientific">Nitrosomonas halophila</name>
    <dbReference type="NCBI Taxonomy" id="44576"/>
    <lineage>
        <taxon>Bacteria</taxon>
        <taxon>Pseudomonadati</taxon>
        <taxon>Pseudomonadota</taxon>
        <taxon>Betaproteobacteria</taxon>
        <taxon>Nitrosomonadales</taxon>
        <taxon>Nitrosomonadaceae</taxon>
        <taxon>Nitrosomonas</taxon>
    </lineage>
</organism>
<dbReference type="GO" id="GO:0015679">
    <property type="term" value="P:plasma membrane copper ion transport"/>
    <property type="evidence" value="ECO:0007669"/>
    <property type="project" value="TreeGrafter"/>
</dbReference>
<dbReference type="GO" id="GO:0046914">
    <property type="term" value="F:transition metal ion binding"/>
    <property type="evidence" value="ECO:0007669"/>
    <property type="project" value="TreeGrafter"/>
</dbReference>
<keyword evidence="3" id="KW-1133">Transmembrane helix</keyword>
<evidence type="ECO:0000259" key="5">
    <source>
        <dbReference type="Pfam" id="PF25954"/>
    </source>
</evidence>
<dbReference type="AlphaFoldDB" id="A0A1H3HQB9"/>
<dbReference type="Gene3D" id="2.40.30.170">
    <property type="match status" value="1"/>
</dbReference>
<evidence type="ECO:0000259" key="8">
    <source>
        <dbReference type="Pfam" id="PF25975"/>
    </source>
</evidence>
<dbReference type="Pfam" id="PF25971">
    <property type="entry name" value="CzcB_N"/>
    <property type="match status" value="1"/>
</dbReference>
<dbReference type="Gene3D" id="2.40.420.20">
    <property type="match status" value="1"/>
</dbReference>